<dbReference type="Pfam" id="PF00294">
    <property type="entry name" value="PfkB"/>
    <property type="match status" value="1"/>
</dbReference>
<evidence type="ECO:0000313" key="5">
    <source>
        <dbReference type="EMBL" id="MFD2467939.1"/>
    </source>
</evidence>
<dbReference type="RefSeq" id="WP_378303167.1">
    <property type="nucleotide sequence ID" value="NZ_JBHUKS010000006.1"/>
</dbReference>
<dbReference type="SUPFAM" id="SSF53613">
    <property type="entry name" value="Ribokinase-like"/>
    <property type="match status" value="1"/>
</dbReference>
<dbReference type="PANTHER" id="PTHR43320:SF3">
    <property type="entry name" value="CARBOHYDRATE KINASE PFKB DOMAIN-CONTAINING PROTEIN"/>
    <property type="match status" value="1"/>
</dbReference>
<name>A0ABW5H4A8_9PSEU</name>
<keyword evidence="3 5" id="KW-0418">Kinase</keyword>
<dbReference type="InterPro" id="IPR011611">
    <property type="entry name" value="PfkB_dom"/>
</dbReference>
<sequence length="205" mass="21635">MTPDGERTMCTYLGACAELGPEDIDARQVASAAVTYLEGYLWDRPRAKDAFRLAMSLTHQADRRVALSLSDGFCVERHRAEFLDLVRSGVDVLFANEDEIRSLCQVSTTDAAVAQLRGACEILVVTRGEKGSVVAGAGVQYEVPAVPAAVVDTTGAGDAYAAGFLHGLTRGAGLHECAHLGSAAAARIISHLGSHAIPDITIRRG</sequence>
<evidence type="ECO:0000259" key="4">
    <source>
        <dbReference type="Pfam" id="PF00294"/>
    </source>
</evidence>
<comment type="caution">
    <text evidence="5">The sequence shown here is derived from an EMBL/GenBank/DDBJ whole genome shotgun (WGS) entry which is preliminary data.</text>
</comment>
<protein>
    <submittedName>
        <fullName evidence="5">Adenosine kinase</fullName>
    </submittedName>
</protein>
<dbReference type="GO" id="GO:0016301">
    <property type="term" value="F:kinase activity"/>
    <property type="evidence" value="ECO:0007669"/>
    <property type="project" value="UniProtKB-KW"/>
</dbReference>
<dbReference type="EMBL" id="JBHUKS010000006">
    <property type="protein sequence ID" value="MFD2467939.1"/>
    <property type="molecule type" value="Genomic_DNA"/>
</dbReference>
<dbReference type="InterPro" id="IPR002173">
    <property type="entry name" value="Carboh/pur_kinase_PfkB_CS"/>
</dbReference>
<organism evidence="5 6">
    <name type="scientific">Amycolatopsis silviterrae</name>
    <dbReference type="NCBI Taxonomy" id="1656914"/>
    <lineage>
        <taxon>Bacteria</taxon>
        <taxon>Bacillati</taxon>
        <taxon>Actinomycetota</taxon>
        <taxon>Actinomycetes</taxon>
        <taxon>Pseudonocardiales</taxon>
        <taxon>Pseudonocardiaceae</taxon>
        <taxon>Amycolatopsis</taxon>
    </lineage>
</organism>
<accession>A0ABW5H4A8</accession>
<dbReference type="PANTHER" id="PTHR43320">
    <property type="entry name" value="SUGAR KINASE"/>
    <property type="match status" value="1"/>
</dbReference>
<dbReference type="PROSITE" id="PS00584">
    <property type="entry name" value="PFKB_KINASES_2"/>
    <property type="match status" value="1"/>
</dbReference>
<evidence type="ECO:0000256" key="3">
    <source>
        <dbReference type="ARBA" id="ARBA00022777"/>
    </source>
</evidence>
<dbReference type="Proteomes" id="UP001597483">
    <property type="component" value="Unassembled WGS sequence"/>
</dbReference>
<comment type="similarity">
    <text evidence="1">Belongs to the carbohydrate kinase PfkB family.</text>
</comment>
<reference evidence="6" key="1">
    <citation type="journal article" date="2019" name="Int. J. Syst. Evol. Microbiol.">
        <title>The Global Catalogue of Microorganisms (GCM) 10K type strain sequencing project: providing services to taxonomists for standard genome sequencing and annotation.</title>
        <authorList>
            <consortium name="The Broad Institute Genomics Platform"/>
            <consortium name="The Broad Institute Genome Sequencing Center for Infectious Disease"/>
            <person name="Wu L."/>
            <person name="Ma J."/>
        </authorList>
    </citation>
    <scope>NUCLEOTIDE SEQUENCE [LARGE SCALE GENOMIC DNA]</scope>
    <source>
        <strain evidence="6">CGMCC 4.7641</strain>
    </source>
</reference>
<keyword evidence="2" id="KW-0808">Transferase</keyword>
<evidence type="ECO:0000256" key="2">
    <source>
        <dbReference type="ARBA" id="ARBA00022679"/>
    </source>
</evidence>
<evidence type="ECO:0000313" key="6">
    <source>
        <dbReference type="Proteomes" id="UP001597483"/>
    </source>
</evidence>
<dbReference type="InterPro" id="IPR029056">
    <property type="entry name" value="Ribokinase-like"/>
</dbReference>
<evidence type="ECO:0000256" key="1">
    <source>
        <dbReference type="ARBA" id="ARBA00010688"/>
    </source>
</evidence>
<dbReference type="Gene3D" id="3.40.1190.20">
    <property type="match status" value="1"/>
</dbReference>
<proteinExistence type="inferred from homology"/>
<dbReference type="CDD" id="cd01168">
    <property type="entry name" value="adenosine_kinase"/>
    <property type="match status" value="1"/>
</dbReference>
<dbReference type="InterPro" id="IPR052700">
    <property type="entry name" value="Carb_kinase_PfkB-like"/>
</dbReference>
<feature type="domain" description="Carbohydrate kinase PfkB" evidence="4">
    <location>
        <begin position="3"/>
        <end position="195"/>
    </location>
</feature>
<keyword evidence="6" id="KW-1185">Reference proteome</keyword>
<gene>
    <name evidence="5" type="ORF">ACFSVL_11065</name>
</gene>